<comment type="similarity">
    <text evidence="6">Belongs to the peptidase T1A family.</text>
</comment>
<dbReference type="Pfam" id="PF00227">
    <property type="entry name" value="Proteasome"/>
    <property type="match status" value="1"/>
</dbReference>
<evidence type="ECO:0000256" key="5">
    <source>
        <dbReference type="ARBA" id="ARBA00023242"/>
    </source>
</evidence>
<dbReference type="InterPro" id="IPR023332">
    <property type="entry name" value="Proteasome_alpha-type"/>
</dbReference>
<dbReference type="Pfam" id="PF10584">
    <property type="entry name" value="Proteasome_A_N"/>
    <property type="match status" value="1"/>
</dbReference>
<accession>A0A1A8W2A9</accession>
<dbReference type="InterPro" id="IPR050115">
    <property type="entry name" value="Proteasome_alpha"/>
</dbReference>
<dbReference type="SUPFAM" id="SSF56235">
    <property type="entry name" value="N-terminal nucleophile aminohydrolases (Ntn hydrolases)"/>
    <property type="match status" value="1"/>
</dbReference>
<feature type="compositionally biased region" description="Low complexity" evidence="7">
    <location>
        <begin position="250"/>
        <end position="278"/>
    </location>
</feature>
<dbReference type="GO" id="GO:0005634">
    <property type="term" value="C:nucleus"/>
    <property type="evidence" value="ECO:0007669"/>
    <property type="project" value="UniProtKB-SubCell"/>
</dbReference>
<keyword evidence="3" id="KW-0963">Cytoplasm</keyword>
<dbReference type="PROSITE" id="PS51475">
    <property type="entry name" value="PROTEASOME_ALPHA_2"/>
    <property type="match status" value="1"/>
</dbReference>
<dbReference type="GO" id="GO:0006511">
    <property type="term" value="P:ubiquitin-dependent protein catabolic process"/>
    <property type="evidence" value="ECO:0007669"/>
    <property type="project" value="InterPro"/>
</dbReference>
<dbReference type="InterPro" id="IPR001353">
    <property type="entry name" value="Proteasome_sua/b"/>
</dbReference>
<evidence type="ECO:0000256" key="7">
    <source>
        <dbReference type="SAM" id="MobiDB-lite"/>
    </source>
</evidence>
<gene>
    <name evidence="9" type="ORF">POVCU2_0039820</name>
</gene>
<reference evidence="10" key="1">
    <citation type="submission" date="2016-05" db="EMBL/GenBank/DDBJ databases">
        <authorList>
            <person name="Naeem Raeece"/>
        </authorList>
    </citation>
    <scope>NUCLEOTIDE SEQUENCE [LARGE SCALE GENOMIC DNA]</scope>
</reference>
<evidence type="ECO:0000256" key="1">
    <source>
        <dbReference type="ARBA" id="ARBA00004123"/>
    </source>
</evidence>
<dbReference type="CDD" id="cd03749">
    <property type="entry name" value="proteasome_alpha_type_1"/>
    <property type="match status" value="1"/>
</dbReference>
<comment type="subcellular location">
    <subcellularLocation>
        <location evidence="2">Cytoplasm</location>
    </subcellularLocation>
    <subcellularLocation>
        <location evidence="1">Nucleus</location>
    </subcellularLocation>
</comment>
<feature type="domain" description="Proteasome alpha-type subunits" evidence="8">
    <location>
        <begin position="6"/>
        <end position="28"/>
    </location>
</feature>
<dbReference type="Proteomes" id="UP000078560">
    <property type="component" value="Unassembled WGS sequence"/>
</dbReference>
<dbReference type="EMBL" id="FLQU01000528">
    <property type="protein sequence ID" value="SBS86901.1"/>
    <property type="molecule type" value="Genomic_DNA"/>
</dbReference>
<evidence type="ECO:0000313" key="9">
    <source>
        <dbReference type="EMBL" id="SBS86901.1"/>
    </source>
</evidence>
<dbReference type="VEuPathDB" id="PlasmoDB:PocGH01_12077500"/>
<organism evidence="9 10">
    <name type="scientific">Plasmodium ovale curtisi</name>
    <dbReference type="NCBI Taxonomy" id="864141"/>
    <lineage>
        <taxon>Eukaryota</taxon>
        <taxon>Sar</taxon>
        <taxon>Alveolata</taxon>
        <taxon>Apicomplexa</taxon>
        <taxon>Aconoidasida</taxon>
        <taxon>Haemosporida</taxon>
        <taxon>Plasmodiidae</taxon>
        <taxon>Plasmodium</taxon>
        <taxon>Plasmodium (Plasmodium)</taxon>
    </lineage>
</organism>
<evidence type="ECO:0000259" key="8">
    <source>
        <dbReference type="SMART" id="SM00948"/>
    </source>
</evidence>
<dbReference type="GO" id="GO:0005737">
    <property type="term" value="C:cytoplasm"/>
    <property type="evidence" value="ECO:0007669"/>
    <property type="project" value="UniProtKB-SubCell"/>
</dbReference>
<name>A0A1A8W2A9_PLAOA</name>
<evidence type="ECO:0000256" key="3">
    <source>
        <dbReference type="ARBA" id="ARBA00022490"/>
    </source>
</evidence>
<evidence type="ECO:0000256" key="2">
    <source>
        <dbReference type="ARBA" id="ARBA00004496"/>
    </source>
</evidence>
<keyword evidence="4 6" id="KW-0647">Proteasome</keyword>
<proteinExistence type="inferred from homology"/>
<dbReference type="Gene3D" id="3.60.20.10">
    <property type="entry name" value="Glutamine Phosphoribosylpyrophosphate, subunit 1, domain 1"/>
    <property type="match status" value="1"/>
</dbReference>
<keyword evidence="5" id="KW-0539">Nucleus</keyword>
<dbReference type="PANTHER" id="PTHR11599">
    <property type="entry name" value="PROTEASOME SUBUNIT ALPHA/BETA"/>
    <property type="match status" value="1"/>
</dbReference>
<dbReference type="GO" id="GO:0019773">
    <property type="term" value="C:proteasome core complex, alpha-subunit complex"/>
    <property type="evidence" value="ECO:0007669"/>
    <property type="project" value="UniProtKB-UniRule"/>
</dbReference>
<sequence>MYRNLYDTDNIIYSPEGRLYQVEYANEAIKQGTCAVAIKSKDFVVVCGLKKCISKLSFHQEKLFKIDDYIGVTMSGITSDAKVLTKYMRNECLTHKFLFDENINIEKLVKKVADKYQKNTQKSSRRAFGVGLIIAGYFKEPHIFETKPNGSYFEYVALSFGARSHASKTYLEKNANLFEESSLEDLITHCLKALKCSLSSENELTVDNTSLAIVGKDKPWEELPSLELVEYLTKVNSEPRNEQIQEEIQNEASQSNEESGSNQPSAPDAPNAPNAALE</sequence>
<feature type="region of interest" description="Disordered" evidence="7">
    <location>
        <begin position="239"/>
        <end position="278"/>
    </location>
</feature>
<protein>
    <submittedName>
        <fullName evidence="9">Proteasome subunit alpha type-1, putative</fullName>
    </submittedName>
</protein>
<dbReference type="InterPro" id="IPR035144">
    <property type="entry name" value="Proteasome_alpha1"/>
</dbReference>
<dbReference type="AlphaFoldDB" id="A0A1A8W2A9"/>
<evidence type="ECO:0000256" key="4">
    <source>
        <dbReference type="ARBA" id="ARBA00022942"/>
    </source>
</evidence>
<dbReference type="SMART" id="SM00948">
    <property type="entry name" value="Proteasome_A_N"/>
    <property type="match status" value="1"/>
</dbReference>
<dbReference type="InterPro" id="IPR000426">
    <property type="entry name" value="Proteasome_asu_N"/>
</dbReference>
<evidence type="ECO:0000256" key="6">
    <source>
        <dbReference type="PROSITE-ProRule" id="PRU00808"/>
    </source>
</evidence>
<evidence type="ECO:0000313" key="10">
    <source>
        <dbReference type="Proteomes" id="UP000078560"/>
    </source>
</evidence>
<dbReference type="InterPro" id="IPR029055">
    <property type="entry name" value="Ntn_hydrolases_N"/>
</dbReference>
<dbReference type="FunFam" id="3.60.20.10:FF:000063">
    <property type="entry name" value="Proteasome subunit alpha type"/>
    <property type="match status" value="1"/>
</dbReference>